<dbReference type="InterPro" id="IPR032465">
    <property type="entry name" value="ACMSD"/>
</dbReference>
<organism evidence="4 5">
    <name type="scientific">Cryptosporangium aurantiacum</name>
    <dbReference type="NCBI Taxonomy" id="134849"/>
    <lineage>
        <taxon>Bacteria</taxon>
        <taxon>Bacillati</taxon>
        <taxon>Actinomycetota</taxon>
        <taxon>Actinomycetes</taxon>
        <taxon>Cryptosporangiales</taxon>
        <taxon>Cryptosporangiaceae</taxon>
        <taxon>Cryptosporangium</taxon>
    </lineage>
</organism>
<dbReference type="InterPro" id="IPR006680">
    <property type="entry name" value="Amidohydro-rel"/>
</dbReference>
<keyword evidence="1" id="KW-0456">Lyase</keyword>
<dbReference type="PANTHER" id="PTHR21240:SF28">
    <property type="entry name" value="ISO-OROTATE DECARBOXYLASE (EUROFUNG)"/>
    <property type="match status" value="1"/>
</dbReference>
<accession>A0A1M7RJR1</accession>
<dbReference type="InterPro" id="IPR032466">
    <property type="entry name" value="Metal_Hydrolase"/>
</dbReference>
<dbReference type="AlphaFoldDB" id="A0A1M7RJR1"/>
<keyword evidence="4" id="KW-0378">Hydrolase</keyword>
<protein>
    <submittedName>
        <fullName evidence="4">Amidohydrolase</fullName>
    </submittedName>
</protein>
<evidence type="ECO:0000256" key="1">
    <source>
        <dbReference type="ARBA" id="ARBA00023239"/>
    </source>
</evidence>
<dbReference type="PANTHER" id="PTHR21240">
    <property type="entry name" value="2-AMINO-3-CARBOXYLMUCONATE-6-SEMIALDEHYDE DECARBOXYLASE"/>
    <property type="match status" value="1"/>
</dbReference>
<sequence length="421" mass="46687">MTTQPHHPPLDGASRSAHPAVDTGTSNIPGIVDVDAHVVEPADLWTSRLPEKYKDVGPHIVYAPSGKPILDGGNYIEAPGTEGPDVAWWFYEDHQYSIKRLIAAAGFPPEEITMDGVTYEQMRKGCWDPKERIADNAANGVEAQMCFPNYPRFAGQLFMRGKDKELALLCVRAYNDWMVEEWCAGSDSRLIPLCMVPLWDVNLAVEEVRRNAARGVRSVLFSEIPAYLGLPSIHTGYWDPFFAACAETGTVVSMHIGSGTKTPNTGPDAPDAVASTIIFGNSIASLTDFLFSGVLHRFPSLKLMYAEAQIGWVPYLLERIDDVWETHKGWSNSKANCPELPSTYYFRQVSSCFFKDRVGIDLIDKVGVDNILFETDYPHQDGTWPASIKAAEEQFGHLPADQIRKIARGNAIRLFNLPLAP</sequence>
<dbReference type="GO" id="GO:0019748">
    <property type="term" value="P:secondary metabolic process"/>
    <property type="evidence" value="ECO:0007669"/>
    <property type="project" value="TreeGrafter"/>
</dbReference>
<dbReference type="GO" id="GO:0005737">
    <property type="term" value="C:cytoplasm"/>
    <property type="evidence" value="ECO:0007669"/>
    <property type="project" value="TreeGrafter"/>
</dbReference>
<dbReference type="Gene3D" id="3.20.20.140">
    <property type="entry name" value="Metal-dependent hydrolases"/>
    <property type="match status" value="1"/>
</dbReference>
<evidence type="ECO:0000313" key="5">
    <source>
        <dbReference type="Proteomes" id="UP000184440"/>
    </source>
</evidence>
<dbReference type="SUPFAM" id="SSF51556">
    <property type="entry name" value="Metallo-dependent hydrolases"/>
    <property type="match status" value="1"/>
</dbReference>
<dbReference type="Proteomes" id="UP000184440">
    <property type="component" value="Unassembled WGS sequence"/>
</dbReference>
<gene>
    <name evidence="4" type="ORF">SAMN05443668_11683</name>
</gene>
<name>A0A1M7RJR1_9ACTN</name>
<dbReference type="EMBL" id="FRCS01000016">
    <property type="protein sequence ID" value="SHN46547.1"/>
    <property type="molecule type" value="Genomic_DNA"/>
</dbReference>
<dbReference type="GO" id="GO:0016787">
    <property type="term" value="F:hydrolase activity"/>
    <property type="evidence" value="ECO:0007669"/>
    <property type="project" value="UniProtKB-KW"/>
</dbReference>
<dbReference type="GO" id="GO:0016831">
    <property type="term" value="F:carboxy-lyase activity"/>
    <property type="evidence" value="ECO:0007669"/>
    <property type="project" value="InterPro"/>
</dbReference>
<proteinExistence type="predicted"/>
<dbReference type="Pfam" id="PF04909">
    <property type="entry name" value="Amidohydro_2"/>
    <property type="match status" value="1"/>
</dbReference>
<feature type="domain" description="Amidohydrolase-related" evidence="3">
    <location>
        <begin position="33"/>
        <end position="417"/>
    </location>
</feature>
<evidence type="ECO:0000313" key="4">
    <source>
        <dbReference type="EMBL" id="SHN46547.1"/>
    </source>
</evidence>
<evidence type="ECO:0000256" key="2">
    <source>
        <dbReference type="SAM" id="MobiDB-lite"/>
    </source>
</evidence>
<evidence type="ECO:0000259" key="3">
    <source>
        <dbReference type="Pfam" id="PF04909"/>
    </source>
</evidence>
<reference evidence="4 5" key="1">
    <citation type="submission" date="2016-11" db="EMBL/GenBank/DDBJ databases">
        <authorList>
            <person name="Jaros S."/>
            <person name="Januszkiewicz K."/>
            <person name="Wedrychowicz H."/>
        </authorList>
    </citation>
    <scope>NUCLEOTIDE SEQUENCE [LARGE SCALE GENOMIC DNA]</scope>
    <source>
        <strain evidence="4 5">DSM 46144</strain>
    </source>
</reference>
<feature type="region of interest" description="Disordered" evidence="2">
    <location>
        <begin position="1"/>
        <end position="29"/>
    </location>
</feature>
<keyword evidence="5" id="KW-1185">Reference proteome</keyword>
<dbReference type="STRING" id="134849.SAMN05443668_11683"/>